<dbReference type="EMBL" id="JAVIJP010000018">
    <property type="protein sequence ID" value="KAL3639552.1"/>
    <property type="molecule type" value="Genomic_DNA"/>
</dbReference>
<keyword evidence="2" id="KW-0472">Membrane</keyword>
<dbReference type="AlphaFoldDB" id="A0ABD3DC32"/>
<dbReference type="Proteomes" id="UP001632038">
    <property type="component" value="Unassembled WGS sequence"/>
</dbReference>
<gene>
    <name evidence="3" type="ORF">CASFOL_017459</name>
</gene>
<keyword evidence="4" id="KW-1185">Reference proteome</keyword>
<proteinExistence type="predicted"/>
<reference evidence="4" key="1">
    <citation type="journal article" date="2024" name="IScience">
        <title>Strigolactones Initiate the Formation of Haustorium-like Structures in Castilleja.</title>
        <authorList>
            <person name="Buerger M."/>
            <person name="Peterson D."/>
            <person name="Chory J."/>
        </authorList>
    </citation>
    <scope>NUCLEOTIDE SEQUENCE [LARGE SCALE GENOMIC DNA]</scope>
</reference>
<name>A0ABD3DC32_9LAMI</name>
<sequence length="169" mass="18519">MLDRSKFKLGFGRNHGSPNLKHILIVGTALLGALPPHLYYQEPPQVLETTPPNPTTPYTTIVSPSTNNSSSSSYSFSSPSPPPPAPSKPPICRLIASPSPQHLRYVCPLYCASQSPSSILDLVFVLHVLIALIIFWHYIAFSPSPWVLRGDSDPLSPCPIRLLILITLR</sequence>
<feature type="compositionally biased region" description="Pro residues" evidence="1">
    <location>
        <begin position="79"/>
        <end position="89"/>
    </location>
</feature>
<evidence type="ECO:0000256" key="2">
    <source>
        <dbReference type="SAM" id="Phobius"/>
    </source>
</evidence>
<evidence type="ECO:0000313" key="3">
    <source>
        <dbReference type="EMBL" id="KAL3639552.1"/>
    </source>
</evidence>
<evidence type="ECO:0000256" key="1">
    <source>
        <dbReference type="SAM" id="MobiDB-lite"/>
    </source>
</evidence>
<protein>
    <recommendedName>
        <fullName evidence="5">Succinate dehydrogenase subunit 3</fullName>
    </recommendedName>
</protein>
<comment type="caution">
    <text evidence="3">The sequence shown here is derived from an EMBL/GenBank/DDBJ whole genome shotgun (WGS) entry which is preliminary data.</text>
</comment>
<evidence type="ECO:0008006" key="5">
    <source>
        <dbReference type="Google" id="ProtNLM"/>
    </source>
</evidence>
<feature type="compositionally biased region" description="Low complexity" evidence="1">
    <location>
        <begin position="56"/>
        <end position="78"/>
    </location>
</feature>
<feature type="region of interest" description="Disordered" evidence="1">
    <location>
        <begin position="44"/>
        <end position="90"/>
    </location>
</feature>
<evidence type="ECO:0000313" key="4">
    <source>
        <dbReference type="Proteomes" id="UP001632038"/>
    </source>
</evidence>
<organism evidence="3 4">
    <name type="scientific">Castilleja foliolosa</name>
    <dbReference type="NCBI Taxonomy" id="1961234"/>
    <lineage>
        <taxon>Eukaryota</taxon>
        <taxon>Viridiplantae</taxon>
        <taxon>Streptophyta</taxon>
        <taxon>Embryophyta</taxon>
        <taxon>Tracheophyta</taxon>
        <taxon>Spermatophyta</taxon>
        <taxon>Magnoliopsida</taxon>
        <taxon>eudicotyledons</taxon>
        <taxon>Gunneridae</taxon>
        <taxon>Pentapetalae</taxon>
        <taxon>asterids</taxon>
        <taxon>lamiids</taxon>
        <taxon>Lamiales</taxon>
        <taxon>Orobanchaceae</taxon>
        <taxon>Pedicularideae</taxon>
        <taxon>Castillejinae</taxon>
        <taxon>Castilleja</taxon>
    </lineage>
</organism>
<keyword evidence="2" id="KW-0812">Transmembrane</keyword>
<feature type="transmembrane region" description="Helical" evidence="2">
    <location>
        <begin position="119"/>
        <end position="139"/>
    </location>
</feature>
<keyword evidence="2" id="KW-1133">Transmembrane helix</keyword>
<accession>A0ABD3DC32</accession>